<dbReference type="SFLD" id="SFLDG00358">
    <property type="entry name" value="Main_(cytGST)"/>
    <property type="match status" value="1"/>
</dbReference>
<dbReference type="Proteomes" id="UP000760494">
    <property type="component" value="Unassembled WGS sequence"/>
</dbReference>
<dbReference type="EC" id="2.5.1.18" evidence="2"/>
<dbReference type="GO" id="GO:0043295">
    <property type="term" value="F:glutathione binding"/>
    <property type="evidence" value="ECO:0007669"/>
    <property type="project" value="TreeGrafter"/>
</dbReference>
<dbReference type="PROSITE" id="PS50405">
    <property type="entry name" value="GST_CTER"/>
    <property type="match status" value="1"/>
</dbReference>
<dbReference type="InterPro" id="IPR040079">
    <property type="entry name" value="Glutathione_S-Trfase"/>
</dbReference>
<feature type="domain" description="GST C-terminal" evidence="6">
    <location>
        <begin position="103"/>
        <end position="236"/>
    </location>
</feature>
<evidence type="ECO:0000256" key="3">
    <source>
        <dbReference type="ARBA" id="ARBA00022679"/>
    </source>
</evidence>
<evidence type="ECO:0000313" key="7">
    <source>
        <dbReference type="EMBL" id="VTT78348.1"/>
    </source>
</evidence>
<organism evidence="7 8">
    <name type="scientific">Fusarium fujikuroi</name>
    <name type="common">Bakanae and foot rot disease fungus</name>
    <name type="synonym">Gibberella fujikuroi</name>
    <dbReference type="NCBI Taxonomy" id="5127"/>
    <lineage>
        <taxon>Eukaryota</taxon>
        <taxon>Fungi</taxon>
        <taxon>Dikarya</taxon>
        <taxon>Ascomycota</taxon>
        <taxon>Pezizomycotina</taxon>
        <taxon>Sordariomycetes</taxon>
        <taxon>Hypocreomycetidae</taxon>
        <taxon>Hypocreales</taxon>
        <taxon>Nectriaceae</taxon>
        <taxon>Fusarium</taxon>
        <taxon>Fusarium fujikuroi species complex</taxon>
    </lineage>
</organism>
<dbReference type="Pfam" id="PF00043">
    <property type="entry name" value="GST_C"/>
    <property type="match status" value="1"/>
</dbReference>
<dbReference type="Pfam" id="PF13409">
    <property type="entry name" value="GST_N_2"/>
    <property type="match status" value="1"/>
</dbReference>
<dbReference type="PROSITE" id="PS50404">
    <property type="entry name" value="GST_NTER"/>
    <property type="match status" value="1"/>
</dbReference>
<dbReference type="AlphaFoldDB" id="A0A9Q9RTG0"/>
<dbReference type="Gene3D" id="1.20.1050.10">
    <property type="match status" value="1"/>
</dbReference>
<evidence type="ECO:0000256" key="4">
    <source>
        <dbReference type="ARBA" id="ARBA00047960"/>
    </source>
</evidence>
<name>A0A9Q9RTG0_FUSFU</name>
<dbReference type="InterPro" id="IPR004046">
    <property type="entry name" value="GST_C"/>
</dbReference>
<dbReference type="InterPro" id="IPR036249">
    <property type="entry name" value="Thioredoxin-like_sf"/>
</dbReference>
<comment type="similarity">
    <text evidence="1">Belongs to the GST superfamily.</text>
</comment>
<comment type="caution">
    <text evidence="7">The sequence shown here is derived from an EMBL/GenBank/DDBJ whole genome shotgun (WGS) entry which is preliminary data.</text>
</comment>
<comment type="catalytic activity">
    <reaction evidence="4">
        <text>RX + glutathione = an S-substituted glutathione + a halide anion + H(+)</text>
        <dbReference type="Rhea" id="RHEA:16437"/>
        <dbReference type="ChEBI" id="CHEBI:15378"/>
        <dbReference type="ChEBI" id="CHEBI:16042"/>
        <dbReference type="ChEBI" id="CHEBI:17792"/>
        <dbReference type="ChEBI" id="CHEBI:57925"/>
        <dbReference type="ChEBI" id="CHEBI:90779"/>
        <dbReference type="EC" id="2.5.1.18"/>
    </reaction>
</comment>
<dbReference type="GO" id="GO:0006749">
    <property type="term" value="P:glutathione metabolic process"/>
    <property type="evidence" value="ECO:0007669"/>
    <property type="project" value="TreeGrafter"/>
</dbReference>
<proteinExistence type="inferred from homology"/>
<dbReference type="Gene3D" id="3.40.30.10">
    <property type="entry name" value="Glutaredoxin"/>
    <property type="match status" value="1"/>
</dbReference>
<dbReference type="PANTHER" id="PTHR43900">
    <property type="entry name" value="GLUTATHIONE S-TRANSFERASE RHO"/>
    <property type="match status" value="1"/>
</dbReference>
<dbReference type="GO" id="GO:0005737">
    <property type="term" value="C:cytoplasm"/>
    <property type="evidence" value="ECO:0007669"/>
    <property type="project" value="TreeGrafter"/>
</dbReference>
<feature type="domain" description="GST N-terminal" evidence="5">
    <location>
        <begin position="2"/>
        <end position="89"/>
    </location>
</feature>
<feature type="non-terminal residue" evidence="7">
    <location>
        <position position="236"/>
    </location>
</feature>
<dbReference type="SFLD" id="SFLDS00019">
    <property type="entry name" value="Glutathione_Transferase_(cytos"/>
    <property type="match status" value="1"/>
</dbReference>
<evidence type="ECO:0000259" key="6">
    <source>
        <dbReference type="PROSITE" id="PS50405"/>
    </source>
</evidence>
<dbReference type="InterPro" id="IPR036282">
    <property type="entry name" value="Glutathione-S-Trfase_C_sf"/>
</dbReference>
<evidence type="ECO:0000256" key="1">
    <source>
        <dbReference type="ARBA" id="ARBA00007409"/>
    </source>
</evidence>
<evidence type="ECO:0000313" key="8">
    <source>
        <dbReference type="Proteomes" id="UP000760494"/>
    </source>
</evidence>
<sequence length="236" mass="26760">ANKLVLYADYISPYSISTIHAMLEKDINWEYRRVNIIAGETRAPEHRKIHPFGKVPVLDVVDDRGETVLRIRESRAIARYIAVAFPGKGNNLLPDMSNISAMTSFEEAASIESTHFSNKAFQYAADVLIKPLLGLNRLHEEALQDIWDGLSDDLKALDDILSTRKYLAGSDFTLADIWAMPWVSLLIDLKGETDLNFSGLPHFKRWWETVSFRPAWQEASKLMHEALNVMKETAGK</sequence>
<reference evidence="7" key="1">
    <citation type="submission" date="2019-05" db="EMBL/GenBank/DDBJ databases">
        <authorList>
            <person name="Piombo E."/>
        </authorList>
    </citation>
    <scope>NUCLEOTIDE SEQUENCE</scope>
    <source>
        <strain evidence="7">C2S</strain>
    </source>
</reference>
<keyword evidence="3" id="KW-0808">Transferase</keyword>
<dbReference type="SUPFAM" id="SSF47616">
    <property type="entry name" value="GST C-terminal domain-like"/>
    <property type="match status" value="1"/>
</dbReference>
<evidence type="ECO:0000259" key="5">
    <source>
        <dbReference type="PROSITE" id="PS50404"/>
    </source>
</evidence>
<evidence type="ECO:0000256" key="2">
    <source>
        <dbReference type="ARBA" id="ARBA00012452"/>
    </source>
</evidence>
<dbReference type="EMBL" id="CABFJX010000392">
    <property type="protein sequence ID" value="VTT78348.1"/>
    <property type="molecule type" value="Genomic_DNA"/>
</dbReference>
<dbReference type="PANTHER" id="PTHR43900:SF3">
    <property type="entry name" value="GLUTATHIONE S-TRANSFERASE RHO"/>
    <property type="match status" value="1"/>
</dbReference>
<protein>
    <recommendedName>
        <fullName evidence="2">glutathione transferase</fullName>
        <ecNumber evidence="2">2.5.1.18</ecNumber>
    </recommendedName>
</protein>
<accession>A0A9Q9RTG0</accession>
<dbReference type="InterPro" id="IPR010987">
    <property type="entry name" value="Glutathione-S-Trfase_C-like"/>
</dbReference>
<dbReference type="InterPro" id="IPR004045">
    <property type="entry name" value="Glutathione_S-Trfase_N"/>
</dbReference>
<dbReference type="SUPFAM" id="SSF52833">
    <property type="entry name" value="Thioredoxin-like"/>
    <property type="match status" value="1"/>
</dbReference>
<dbReference type="GO" id="GO:0004364">
    <property type="term" value="F:glutathione transferase activity"/>
    <property type="evidence" value="ECO:0007669"/>
    <property type="project" value="UniProtKB-EC"/>
</dbReference>
<gene>
    <name evidence="7" type="ORF">C2S_11026</name>
</gene>